<dbReference type="SUPFAM" id="SSF103473">
    <property type="entry name" value="MFS general substrate transporter"/>
    <property type="match status" value="2"/>
</dbReference>
<keyword evidence="2 6" id="KW-0812">Transmembrane</keyword>
<gene>
    <name evidence="8" type="ORF">AMS68_006898</name>
</gene>
<feature type="transmembrane region" description="Helical" evidence="6">
    <location>
        <begin position="301"/>
        <end position="327"/>
    </location>
</feature>
<keyword evidence="3 6" id="KW-1133">Transmembrane helix</keyword>
<feature type="transmembrane region" description="Helical" evidence="6">
    <location>
        <begin position="475"/>
        <end position="496"/>
    </location>
</feature>
<dbReference type="GO" id="GO:0022857">
    <property type="term" value="F:transmembrane transporter activity"/>
    <property type="evidence" value="ECO:0007669"/>
    <property type="project" value="InterPro"/>
</dbReference>
<keyword evidence="4 6" id="KW-0472">Membrane</keyword>
<dbReference type="InterPro" id="IPR020846">
    <property type="entry name" value="MFS_dom"/>
</dbReference>
<name>A0A6H0Y392_9PEZI</name>
<feature type="transmembrane region" description="Helical" evidence="6">
    <location>
        <begin position="234"/>
        <end position="253"/>
    </location>
</feature>
<evidence type="ECO:0000313" key="8">
    <source>
        <dbReference type="EMBL" id="QIX01381.1"/>
    </source>
</evidence>
<evidence type="ECO:0000256" key="6">
    <source>
        <dbReference type="SAM" id="Phobius"/>
    </source>
</evidence>
<dbReference type="PANTHER" id="PTHR42718:SF23">
    <property type="entry name" value="MAJOR FACILITATOR SUPERFAMILY (MFS) PROFILE DOMAIN-CONTAINING PROTEIN"/>
    <property type="match status" value="1"/>
</dbReference>
<feature type="transmembrane region" description="Helical" evidence="6">
    <location>
        <begin position="429"/>
        <end position="455"/>
    </location>
</feature>
<feature type="transmembrane region" description="Helical" evidence="6">
    <location>
        <begin position="104"/>
        <end position="122"/>
    </location>
</feature>
<evidence type="ECO:0000259" key="7">
    <source>
        <dbReference type="PROSITE" id="PS50850"/>
    </source>
</evidence>
<feature type="transmembrane region" description="Helical" evidence="6">
    <location>
        <begin position="37"/>
        <end position="62"/>
    </location>
</feature>
<dbReference type="InterPro" id="IPR011701">
    <property type="entry name" value="MFS"/>
</dbReference>
<protein>
    <recommendedName>
        <fullName evidence="7">Major facilitator superfamily (MFS) profile domain-containing protein</fullName>
    </recommendedName>
</protein>
<proteinExistence type="predicted"/>
<feature type="transmembrane region" description="Helical" evidence="6">
    <location>
        <begin position="134"/>
        <end position="153"/>
    </location>
</feature>
<evidence type="ECO:0000256" key="5">
    <source>
        <dbReference type="SAM" id="MobiDB-lite"/>
    </source>
</evidence>
<feature type="transmembrane region" description="Helical" evidence="6">
    <location>
        <begin position="392"/>
        <end position="417"/>
    </location>
</feature>
<dbReference type="OrthoDB" id="2985014at2759"/>
<feature type="transmembrane region" description="Helical" evidence="6">
    <location>
        <begin position="265"/>
        <end position="289"/>
    </location>
</feature>
<evidence type="ECO:0000256" key="2">
    <source>
        <dbReference type="ARBA" id="ARBA00022692"/>
    </source>
</evidence>
<feature type="transmembrane region" description="Helical" evidence="6">
    <location>
        <begin position="339"/>
        <end position="360"/>
    </location>
</feature>
<sequence>MAEEKPTVEPTSLEALERVETTNVRPACFKSTIQEALFVLTCTMAIAMSAWLAGAVTVISSFVGADLNMTTAEITWITSATSLASGAFLLFFGKLADLFGRKSMFVGSLLLYAVFALGAGFSKDPLTLDVLSGFLGLVSASAVPPAIGLLGIIYDQPSKRKNAAFACFSAGNPLGFVFGTIFSGIATQIFNWRASYYLIAIIFLLFSIIGCFTIPQDPSVKEKFTWQTVKRFDIVGTILTIAGIGMFSAALSLGDTAEQGWKTAYVLALLIIGIVLLIGFVVWEIFYAYPLMPMSIWKDKNFSLCMAILALGFFAFTPGQFFVALFFQNVWHMSALQVAVHLLPMVIMGILTNIFAGIFMHRISNKLLMLAGTMGYTIAYLLAALNRVDSSYWAFFFPSFLFVVIGADLEFTVANLYVVQSFPKESQSIAGGIFQTIVRLCMTVGFGITTALFNATQQNPGLASYWSKEIQPYTITFWFSFACAALSVCLVPFLTIGTQGGKEKRAVESPRSERSGSLELSSAEKVET</sequence>
<dbReference type="InterPro" id="IPR036259">
    <property type="entry name" value="MFS_trans_sf"/>
</dbReference>
<accession>A0A6H0Y392</accession>
<dbReference type="GO" id="GO:0016020">
    <property type="term" value="C:membrane"/>
    <property type="evidence" value="ECO:0007669"/>
    <property type="project" value="UniProtKB-SubCell"/>
</dbReference>
<evidence type="ECO:0000256" key="3">
    <source>
        <dbReference type="ARBA" id="ARBA00022989"/>
    </source>
</evidence>
<feature type="transmembrane region" description="Helical" evidence="6">
    <location>
        <begin position="367"/>
        <end position="386"/>
    </location>
</feature>
<organism evidence="8 9">
    <name type="scientific">Peltaster fructicola</name>
    <dbReference type="NCBI Taxonomy" id="286661"/>
    <lineage>
        <taxon>Eukaryota</taxon>
        <taxon>Fungi</taxon>
        <taxon>Dikarya</taxon>
        <taxon>Ascomycota</taxon>
        <taxon>Pezizomycotina</taxon>
        <taxon>Dothideomycetes</taxon>
        <taxon>Dothideomycetes incertae sedis</taxon>
        <taxon>Peltaster</taxon>
    </lineage>
</organism>
<keyword evidence="9" id="KW-1185">Reference proteome</keyword>
<feature type="domain" description="Major facilitator superfamily (MFS) profile" evidence="7">
    <location>
        <begin position="38"/>
        <end position="499"/>
    </location>
</feature>
<dbReference type="Proteomes" id="UP000503462">
    <property type="component" value="Chromosome 5"/>
</dbReference>
<feature type="transmembrane region" description="Helical" evidence="6">
    <location>
        <begin position="74"/>
        <end position="92"/>
    </location>
</feature>
<evidence type="ECO:0000256" key="1">
    <source>
        <dbReference type="ARBA" id="ARBA00004141"/>
    </source>
</evidence>
<dbReference type="Gene3D" id="1.20.1250.20">
    <property type="entry name" value="MFS general substrate transporter like domains"/>
    <property type="match status" value="2"/>
</dbReference>
<feature type="transmembrane region" description="Helical" evidence="6">
    <location>
        <begin position="196"/>
        <end position="214"/>
    </location>
</feature>
<feature type="region of interest" description="Disordered" evidence="5">
    <location>
        <begin position="502"/>
        <end position="528"/>
    </location>
</feature>
<dbReference type="EMBL" id="CP051143">
    <property type="protein sequence ID" value="QIX01381.1"/>
    <property type="molecule type" value="Genomic_DNA"/>
</dbReference>
<dbReference type="AlphaFoldDB" id="A0A6H0Y392"/>
<evidence type="ECO:0000313" key="9">
    <source>
        <dbReference type="Proteomes" id="UP000503462"/>
    </source>
</evidence>
<dbReference type="Pfam" id="PF07690">
    <property type="entry name" value="MFS_1"/>
    <property type="match status" value="1"/>
</dbReference>
<comment type="subcellular location">
    <subcellularLocation>
        <location evidence="1">Membrane</location>
        <topology evidence="1">Multi-pass membrane protein</topology>
    </subcellularLocation>
</comment>
<evidence type="ECO:0000256" key="4">
    <source>
        <dbReference type="ARBA" id="ARBA00023136"/>
    </source>
</evidence>
<feature type="transmembrane region" description="Helical" evidence="6">
    <location>
        <begin position="165"/>
        <end position="190"/>
    </location>
</feature>
<dbReference type="PANTHER" id="PTHR42718">
    <property type="entry name" value="MAJOR FACILITATOR SUPERFAMILY MULTIDRUG TRANSPORTER MFSC"/>
    <property type="match status" value="1"/>
</dbReference>
<reference evidence="8 9" key="1">
    <citation type="journal article" date="2016" name="Sci. Rep.">
        <title>Peltaster fructicola genome reveals evolution from an invasive phytopathogen to an ectophytic parasite.</title>
        <authorList>
            <person name="Xu C."/>
            <person name="Chen H."/>
            <person name="Gleason M.L."/>
            <person name="Xu J.R."/>
            <person name="Liu H."/>
            <person name="Zhang R."/>
            <person name="Sun G."/>
        </authorList>
    </citation>
    <scope>NUCLEOTIDE SEQUENCE [LARGE SCALE GENOMIC DNA]</scope>
    <source>
        <strain evidence="8 9">LNHT1506</strain>
    </source>
</reference>
<dbReference type="PROSITE" id="PS50850">
    <property type="entry name" value="MFS"/>
    <property type="match status" value="1"/>
</dbReference>